<name>A0A165SLX2_9APHY</name>
<feature type="compositionally biased region" description="Low complexity" evidence="1">
    <location>
        <begin position="520"/>
        <end position="561"/>
    </location>
</feature>
<feature type="compositionally biased region" description="Polar residues" evidence="1">
    <location>
        <begin position="479"/>
        <end position="488"/>
    </location>
</feature>
<feature type="region of interest" description="Disordered" evidence="1">
    <location>
        <begin position="456"/>
        <end position="561"/>
    </location>
</feature>
<gene>
    <name evidence="2" type="ORF">DAEQUDRAFT_723387</name>
</gene>
<feature type="compositionally biased region" description="Pro residues" evidence="1">
    <location>
        <begin position="456"/>
        <end position="465"/>
    </location>
</feature>
<reference evidence="2 3" key="1">
    <citation type="journal article" date="2016" name="Mol. Biol. Evol.">
        <title>Comparative Genomics of Early-Diverging Mushroom-Forming Fungi Provides Insights into the Origins of Lignocellulose Decay Capabilities.</title>
        <authorList>
            <person name="Nagy L.G."/>
            <person name="Riley R."/>
            <person name="Tritt A."/>
            <person name="Adam C."/>
            <person name="Daum C."/>
            <person name="Floudas D."/>
            <person name="Sun H."/>
            <person name="Yadav J.S."/>
            <person name="Pangilinan J."/>
            <person name="Larsson K.H."/>
            <person name="Matsuura K."/>
            <person name="Barry K."/>
            <person name="Labutti K."/>
            <person name="Kuo R."/>
            <person name="Ohm R.A."/>
            <person name="Bhattacharya S.S."/>
            <person name="Shirouzu T."/>
            <person name="Yoshinaga Y."/>
            <person name="Martin F.M."/>
            <person name="Grigoriev I.V."/>
            <person name="Hibbett D.S."/>
        </authorList>
    </citation>
    <scope>NUCLEOTIDE SEQUENCE [LARGE SCALE GENOMIC DNA]</scope>
    <source>
        <strain evidence="2 3">L-15889</strain>
    </source>
</reference>
<sequence>MFSLLRSRSSAGSKEAAVMPPTEKQEMTGTHTAPQPDSAQPPDAATSPAPPADNAAALAPPSDGASSSAPGSTAGSAGHQPPAAAKSPPRAAKRLSWRPFAKTANSNGVVAPATQVKEKKADKPTSPAAHPLVRTRSEKQAQESALLVRELIVGPSSKGPTKLKSKARYSADVAKVKSQLARPKTAGKVIAQLRQLSSSDEPVVVGKGPNGETLTALPKGPIHAVCLPCTDAEAHARHFSRLAADKATAPEGAQHTGAGKTTTVSMRLHTQSTETEFCSVANASITTLKTVFSEVNLVSLITTPDLGLGGPADGPGILSGALPSAQTVIQGVEEITPQLMALGYATGKAVLPDHAGIYPPTDRMSVITYWWGFEVVMPAPSLHYLDNVPSVAHAVVNFLTALSVADGGVREIIPFVRYISQFIDTEYNMIKQEDEGKGVVCAATWIMPVALVPRPWDFPQPPPKTSEPTTSKSPGDATTARTPATGASASAVDSGPTSVPVIATPNGPTSTANPEGTQSLPEVKVTPPTPPTSQTLKSSPQEAVQPSVPSVNAPAPVAAAA</sequence>
<accession>A0A165SLX2</accession>
<dbReference type="Proteomes" id="UP000076727">
    <property type="component" value="Unassembled WGS sequence"/>
</dbReference>
<evidence type="ECO:0000313" key="3">
    <source>
        <dbReference type="Proteomes" id="UP000076727"/>
    </source>
</evidence>
<evidence type="ECO:0000256" key="1">
    <source>
        <dbReference type="SAM" id="MobiDB-lite"/>
    </source>
</evidence>
<feature type="compositionally biased region" description="Polar residues" evidence="1">
    <location>
        <begin position="506"/>
        <end position="519"/>
    </location>
</feature>
<evidence type="ECO:0000313" key="2">
    <source>
        <dbReference type="EMBL" id="KZT72195.1"/>
    </source>
</evidence>
<feature type="compositionally biased region" description="Low complexity" evidence="1">
    <location>
        <begin position="33"/>
        <end position="90"/>
    </location>
</feature>
<feature type="region of interest" description="Disordered" evidence="1">
    <location>
        <begin position="1"/>
        <end position="141"/>
    </location>
</feature>
<keyword evidence="3" id="KW-1185">Reference proteome</keyword>
<dbReference type="EMBL" id="KV429042">
    <property type="protein sequence ID" value="KZT72195.1"/>
    <property type="molecule type" value="Genomic_DNA"/>
</dbReference>
<dbReference type="AlphaFoldDB" id="A0A165SLX2"/>
<feature type="compositionally biased region" description="Polar residues" evidence="1">
    <location>
        <begin position="1"/>
        <end position="12"/>
    </location>
</feature>
<dbReference type="OrthoDB" id="2434934at2759"/>
<protein>
    <submittedName>
        <fullName evidence="2">Uncharacterized protein</fullName>
    </submittedName>
</protein>
<organism evidence="2 3">
    <name type="scientific">Daedalea quercina L-15889</name>
    <dbReference type="NCBI Taxonomy" id="1314783"/>
    <lineage>
        <taxon>Eukaryota</taxon>
        <taxon>Fungi</taxon>
        <taxon>Dikarya</taxon>
        <taxon>Basidiomycota</taxon>
        <taxon>Agaricomycotina</taxon>
        <taxon>Agaricomycetes</taxon>
        <taxon>Polyporales</taxon>
        <taxon>Fomitopsis</taxon>
    </lineage>
</organism>
<proteinExistence type="predicted"/>